<dbReference type="SUPFAM" id="SSF56925">
    <property type="entry name" value="OMPA-like"/>
    <property type="match status" value="1"/>
</dbReference>
<proteinExistence type="predicted"/>
<dbReference type="EMBL" id="JACADJ010000015">
    <property type="protein sequence ID" value="NWH04672.1"/>
    <property type="molecule type" value="Genomic_DNA"/>
</dbReference>
<dbReference type="GO" id="GO:0016787">
    <property type="term" value="F:hydrolase activity"/>
    <property type="evidence" value="ECO:0007669"/>
    <property type="project" value="UniProtKB-KW"/>
</dbReference>
<evidence type="ECO:0000256" key="2">
    <source>
        <dbReference type="PIRSR" id="PIRSR029681-2"/>
    </source>
</evidence>
<gene>
    <name evidence="4" type="ORF">HXW94_06670</name>
</gene>
<keyword evidence="5" id="KW-1185">Reference proteome</keyword>
<feature type="active site" description="Charge relay system" evidence="1">
    <location>
        <position position="170"/>
    </location>
</feature>
<feature type="signal peptide" evidence="3">
    <location>
        <begin position="1"/>
        <end position="20"/>
    </location>
</feature>
<feature type="active site" description="Charge relay system" evidence="1">
    <location>
        <position position="156"/>
    </location>
</feature>
<dbReference type="Pfam" id="PF09411">
    <property type="entry name" value="PagL"/>
    <property type="match status" value="1"/>
</dbReference>
<dbReference type="InterPro" id="IPR018550">
    <property type="entry name" value="Lipid-A_deacylase-rel"/>
</dbReference>
<name>A0A850T5S3_9BACT</name>
<feature type="active site" description="Charge relay system" evidence="1">
    <location>
        <position position="158"/>
    </location>
</feature>
<dbReference type="InterPro" id="IPR011250">
    <property type="entry name" value="OMP/PagP_B-barrel"/>
</dbReference>
<evidence type="ECO:0000256" key="3">
    <source>
        <dbReference type="SAM" id="SignalP"/>
    </source>
</evidence>
<protein>
    <submittedName>
        <fullName evidence="4">Acyloxyacyl hydrolase</fullName>
    </submittedName>
</protein>
<dbReference type="PIRSF" id="PIRSF029681">
    <property type="entry name" value="PagL"/>
    <property type="match status" value="1"/>
</dbReference>
<sequence>MKRVLFLLVCFIGTSTYAAAQEFSAPGGWGVSLGYGQSTDRIDIYRAGLLKQWHIKWLESKTGYVCGYFELSYNRWEHDGDDVNAVAFSPVFQYIFHAFHAGNATWYPYIEAGIGVAGLDDYTIKNRRLSSTFQFEDRVGAGIRIKNADISLRYMHYSNADLKAPNDGIDIFIGTLAWYF</sequence>
<evidence type="ECO:0000256" key="1">
    <source>
        <dbReference type="PIRSR" id="PIRSR029681-1"/>
    </source>
</evidence>
<reference evidence="4 5" key="1">
    <citation type="submission" date="2020-06" db="EMBL/GenBank/DDBJ databases">
        <title>High-quality draft genome of sulfate reducer Desulfobacter latus type strain AcrS2 isolated from marine sediment.</title>
        <authorList>
            <person name="Hoppe M."/>
            <person name="Larsen C.K."/>
            <person name="Marshall I.P.G."/>
            <person name="Schramm A."/>
            <person name="Marietou A.G."/>
        </authorList>
    </citation>
    <scope>NUCLEOTIDE SEQUENCE [LARGE SCALE GENOMIC DNA]</scope>
    <source>
        <strain evidence="4 5">AcRS2</strain>
    </source>
</reference>
<comment type="caution">
    <text evidence="4">The sequence shown here is derived from an EMBL/GenBank/DDBJ whole genome shotgun (WGS) entry which is preliminary data.</text>
</comment>
<evidence type="ECO:0000313" key="5">
    <source>
        <dbReference type="Proteomes" id="UP000553343"/>
    </source>
</evidence>
<feature type="site" description="Critical for activity" evidence="2">
    <location>
        <position position="159"/>
    </location>
</feature>
<evidence type="ECO:0000313" key="4">
    <source>
        <dbReference type="EMBL" id="NWH04672.1"/>
    </source>
</evidence>
<keyword evidence="3" id="KW-0732">Signal</keyword>
<accession>A0A850T5S3</accession>
<feature type="chain" id="PRO_5032930066" evidence="3">
    <location>
        <begin position="21"/>
        <end position="180"/>
    </location>
</feature>
<keyword evidence="4" id="KW-0378">Hydrolase</keyword>
<dbReference type="AlphaFoldDB" id="A0A850T5S3"/>
<organism evidence="4 5">
    <name type="scientific">Desulfobacter latus</name>
    <dbReference type="NCBI Taxonomy" id="2292"/>
    <lineage>
        <taxon>Bacteria</taxon>
        <taxon>Pseudomonadati</taxon>
        <taxon>Thermodesulfobacteriota</taxon>
        <taxon>Desulfobacteria</taxon>
        <taxon>Desulfobacterales</taxon>
        <taxon>Desulfobacteraceae</taxon>
        <taxon>Desulfobacter</taxon>
    </lineage>
</organism>
<dbReference type="Gene3D" id="2.40.160.20">
    <property type="match status" value="1"/>
</dbReference>
<dbReference type="Proteomes" id="UP000553343">
    <property type="component" value="Unassembled WGS sequence"/>
</dbReference>